<gene>
    <name evidence="4" type="primary">LOC101494203</name>
</gene>
<feature type="transmembrane region" description="Helical" evidence="2">
    <location>
        <begin position="33"/>
        <end position="55"/>
    </location>
</feature>
<feature type="region of interest" description="Disordered" evidence="1">
    <location>
        <begin position="348"/>
        <end position="367"/>
    </location>
</feature>
<reference evidence="3" key="1">
    <citation type="journal article" date="2013" name="Nat. Biotechnol.">
        <title>Draft genome sequence of chickpea (Cicer arietinum) provides a resource for trait improvement.</title>
        <authorList>
            <person name="Varshney R.K."/>
            <person name="Song C."/>
            <person name="Saxena R.K."/>
            <person name="Azam S."/>
            <person name="Yu S."/>
            <person name="Sharpe A.G."/>
            <person name="Cannon S."/>
            <person name="Baek J."/>
            <person name="Rosen B.D."/>
            <person name="Tar'an B."/>
            <person name="Millan T."/>
            <person name="Zhang X."/>
            <person name="Ramsay L.D."/>
            <person name="Iwata A."/>
            <person name="Wang Y."/>
            <person name="Nelson W."/>
            <person name="Farmer A.D."/>
            <person name="Gaur P.M."/>
            <person name="Soderlund C."/>
            <person name="Penmetsa R.V."/>
            <person name="Xu C."/>
            <person name="Bharti A.K."/>
            <person name="He W."/>
            <person name="Winter P."/>
            <person name="Zhao S."/>
            <person name="Hane J.K."/>
            <person name="Carrasquilla-Garcia N."/>
            <person name="Condie J.A."/>
            <person name="Upadhyaya H.D."/>
            <person name="Luo M.C."/>
            <person name="Thudi M."/>
            <person name="Gowda C.L."/>
            <person name="Singh N.P."/>
            <person name="Lichtenzveig J."/>
            <person name="Gali K.K."/>
            <person name="Rubio J."/>
            <person name="Nadarajan N."/>
            <person name="Dolezel J."/>
            <person name="Bansal K.C."/>
            <person name="Xu X."/>
            <person name="Edwards D."/>
            <person name="Zhang G."/>
            <person name="Kahl G."/>
            <person name="Gil J."/>
            <person name="Singh K.B."/>
            <person name="Datta S.K."/>
            <person name="Jackson S.A."/>
            <person name="Wang J."/>
            <person name="Cook D.R."/>
        </authorList>
    </citation>
    <scope>NUCLEOTIDE SEQUENCE [LARGE SCALE GENOMIC DNA]</scope>
    <source>
        <strain evidence="3">cv. CDC Frontier</strain>
    </source>
</reference>
<evidence type="ECO:0000256" key="1">
    <source>
        <dbReference type="SAM" id="MobiDB-lite"/>
    </source>
</evidence>
<dbReference type="GeneID" id="101494203"/>
<dbReference type="RefSeq" id="XP_027188046.1">
    <property type="nucleotide sequence ID" value="XM_027332245.1"/>
</dbReference>
<organism evidence="3 4">
    <name type="scientific">Cicer arietinum</name>
    <name type="common">Chickpea</name>
    <name type="synonym">Garbanzo</name>
    <dbReference type="NCBI Taxonomy" id="3827"/>
    <lineage>
        <taxon>Eukaryota</taxon>
        <taxon>Viridiplantae</taxon>
        <taxon>Streptophyta</taxon>
        <taxon>Embryophyta</taxon>
        <taxon>Tracheophyta</taxon>
        <taxon>Spermatophyta</taxon>
        <taxon>Magnoliopsida</taxon>
        <taxon>eudicotyledons</taxon>
        <taxon>Gunneridae</taxon>
        <taxon>Pentapetalae</taxon>
        <taxon>rosids</taxon>
        <taxon>fabids</taxon>
        <taxon>Fabales</taxon>
        <taxon>Fabaceae</taxon>
        <taxon>Papilionoideae</taxon>
        <taxon>50 kb inversion clade</taxon>
        <taxon>NPAAA clade</taxon>
        <taxon>Hologalegina</taxon>
        <taxon>IRL clade</taxon>
        <taxon>Cicereae</taxon>
        <taxon>Cicer</taxon>
    </lineage>
</organism>
<feature type="compositionally biased region" description="Low complexity" evidence="1">
    <location>
        <begin position="348"/>
        <end position="359"/>
    </location>
</feature>
<dbReference type="Proteomes" id="UP000087171">
    <property type="component" value="Chromosome Ca1"/>
</dbReference>
<dbReference type="PANTHER" id="PTHR31210">
    <property type="entry name" value="OS06G0731900 PROTEIN"/>
    <property type="match status" value="1"/>
</dbReference>
<sequence>MPRSGSEHELRRVTRSRQQANMGVVFPGPKNRLFLWTFLVIVSLISAAYFLGNAFSAKLEYKQRLARWGLIYSMPPDTNSNACKVQCRPSGTQPLPQGILATTSNLETRPLWDSPVNNNLRISTRPLNLLAMAVGVKQKEVVDKIVKKFPSTDFVVMLFHYDGFVDGWKNLTWSNRAIHVSAINQTKWWFAKRFLHPDIVADYNYIFLWDEDLLVDNFNPKRYLSIIKEEGLEISQPALDRGKSEIHHPLTAHIAGSKVHRRYYKLKGSGRCDDSSTAPPCLGWVEMMAPVFSKKSWQCVWHMIQNDLIHAWGLDRQLGYCAQGDRMRNVGVVDSEYIVHLGLPTLGGSSSNGNENSSNSHRDSDRAKVRMQSYIEMQVFGKRWKDAAKKDQCWIDPYQQQANQTSH</sequence>
<dbReference type="STRING" id="3827.A0A3Q7XVL5"/>
<dbReference type="OrthoDB" id="9985979at2759"/>
<accession>A0A3Q7XVL5</accession>
<evidence type="ECO:0000256" key="2">
    <source>
        <dbReference type="SAM" id="Phobius"/>
    </source>
</evidence>
<evidence type="ECO:0000313" key="4">
    <source>
        <dbReference type="RefSeq" id="XP_027188046.1"/>
    </source>
</evidence>
<proteinExistence type="predicted"/>
<reference evidence="4" key="2">
    <citation type="submission" date="2025-08" db="UniProtKB">
        <authorList>
            <consortium name="RefSeq"/>
        </authorList>
    </citation>
    <scope>IDENTIFICATION</scope>
    <source>
        <tissue evidence="4">Etiolated seedlings</tissue>
    </source>
</reference>
<evidence type="ECO:0000313" key="3">
    <source>
        <dbReference type="Proteomes" id="UP000087171"/>
    </source>
</evidence>
<dbReference type="InterPro" id="IPR007877">
    <property type="entry name" value="DUF707"/>
</dbReference>
<keyword evidence="2" id="KW-0472">Membrane</keyword>
<name>A0A3Q7XVL5_CICAR</name>
<dbReference type="PANTHER" id="PTHR31210:SF11">
    <property type="entry name" value="KETOGLUTARATE REDUCTASE TRANS-SPLICING-LIKE PROTEIN, PUTATIVE (DUF707)-RELATED"/>
    <property type="match status" value="1"/>
</dbReference>
<dbReference type="AlphaFoldDB" id="A0A3Q7XVL5"/>
<keyword evidence="2" id="KW-0812">Transmembrane</keyword>
<protein>
    <submittedName>
        <fullName evidence="4">Uncharacterized protein LOC101494203 isoform X1</fullName>
    </submittedName>
</protein>
<keyword evidence="2" id="KW-1133">Transmembrane helix</keyword>
<keyword evidence="3" id="KW-1185">Reference proteome</keyword>
<dbReference type="Pfam" id="PF05212">
    <property type="entry name" value="DUF707"/>
    <property type="match status" value="1"/>
</dbReference>